<dbReference type="Proteomes" id="UP001652622">
    <property type="component" value="Unplaced"/>
</dbReference>
<name>A0A6P9C9G4_PANGU</name>
<dbReference type="FunFam" id="3.40.50.300:FF:000433">
    <property type="entry name" value="Estrogen sulfotransferase"/>
    <property type="match status" value="1"/>
</dbReference>
<dbReference type="RefSeq" id="XP_034279294.1">
    <property type="nucleotide sequence ID" value="XM_034423403.2"/>
</dbReference>
<evidence type="ECO:0000256" key="4">
    <source>
        <dbReference type="ARBA" id="ARBA00022679"/>
    </source>
</evidence>
<dbReference type="OMA" id="IMQHTEF"/>
<dbReference type="InParanoid" id="A0A6P9C9G4"/>
<dbReference type="InterPro" id="IPR000863">
    <property type="entry name" value="Sulfotransferase_dom"/>
</dbReference>
<dbReference type="PANTHER" id="PTHR11783">
    <property type="entry name" value="SULFOTRANSFERASE SULT"/>
    <property type="match status" value="1"/>
</dbReference>
<dbReference type="GeneID" id="117669165"/>
<sequence length="304" mass="34864">MDVQKRIEAMDPASIKRLKLVEFEGVPLPETTVEQWEAIWGLKARPDDLLICTYPKAGTTWMQEIVDMIHQGGDPQKCARAPIYERMPFIEMCPPKPIRAGFEEVEAMPSPRTLKTHLPIHLLPPSFWEQNCKIIYVARNIKDNAVSYFHFHQISKLMPEPGNWDEFLEKFVAGKTAWGSWFDHVQGWWKAKNCHPILYIFYEDLKKDPAGEIQKVAQFLGSELSGAVVGEIVQHTKFESMKANPMANYSTIPNFLLDQDISQFMRKGTVGDWKEQFTVAQSEQLDDLCVHLLADSGLTFHTQL</sequence>
<dbReference type="Pfam" id="PF00685">
    <property type="entry name" value="Sulfotransfer_1"/>
    <property type="match status" value="1"/>
</dbReference>
<dbReference type="InterPro" id="IPR027417">
    <property type="entry name" value="P-loop_NTPase"/>
</dbReference>
<keyword evidence="4 5" id="KW-0808">Transferase</keyword>
<evidence type="ECO:0000259" key="6">
    <source>
        <dbReference type="Pfam" id="PF00685"/>
    </source>
</evidence>
<evidence type="ECO:0000256" key="3">
    <source>
        <dbReference type="ARBA" id="ARBA00022490"/>
    </source>
</evidence>
<evidence type="ECO:0000256" key="2">
    <source>
        <dbReference type="ARBA" id="ARBA00005771"/>
    </source>
</evidence>
<comment type="subcellular location">
    <subcellularLocation>
        <location evidence="1">Cytoplasm</location>
    </subcellularLocation>
</comment>
<dbReference type="KEGG" id="pgut:117669165"/>
<dbReference type="GO" id="GO:0005737">
    <property type="term" value="C:cytoplasm"/>
    <property type="evidence" value="ECO:0007669"/>
    <property type="project" value="UniProtKB-SubCell"/>
</dbReference>
<dbReference type="Gene3D" id="3.40.50.300">
    <property type="entry name" value="P-loop containing nucleotide triphosphate hydrolases"/>
    <property type="match status" value="1"/>
</dbReference>
<evidence type="ECO:0000256" key="5">
    <source>
        <dbReference type="RuleBase" id="RU361155"/>
    </source>
</evidence>
<dbReference type="SUPFAM" id="SSF52540">
    <property type="entry name" value="P-loop containing nucleoside triphosphate hydrolases"/>
    <property type="match status" value="1"/>
</dbReference>
<feature type="domain" description="Sulfotransferase" evidence="6">
    <location>
        <begin position="46"/>
        <end position="297"/>
    </location>
</feature>
<evidence type="ECO:0000313" key="8">
    <source>
        <dbReference type="RefSeq" id="XP_034279294.1"/>
    </source>
</evidence>
<gene>
    <name evidence="8" type="primary">LOC117669165</name>
</gene>
<dbReference type="EC" id="2.8.2.-" evidence="5"/>
<dbReference type="GO" id="GO:0008146">
    <property type="term" value="F:sulfotransferase activity"/>
    <property type="evidence" value="ECO:0007669"/>
    <property type="project" value="InterPro"/>
</dbReference>
<dbReference type="AlphaFoldDB" id="A0A6P9C9G4"/>
<keyword evidence="7" id="KW-1185">Reference proteome</keyword>
<evidence type="ECO:0000313" key="7">
    <source>
        <dbReference type="Proteomes" id="UP001652622"/>
    </source>
</evidence>
<proteinExistence type="inferred from homology"/>
<comment type="similarity">
    <text evidence="2 5">Belongs to the sulfotransferase 1 family.</text>
</comment>
<reference evidence="8" key="1">
    <citation type="submission" date="2025-08" db="UniProtKB">
        <authorList>
            <consortium name="RefSeq"/>
        </authorList>
    </citation>
    <scope>IDENTIFICATION</scope>
    <source>
        <tissue evidence="8">Blood</tissue>
    </source>
</reference>
<protein>
    <recommendedName>
        <fullName evidence="5">Sulfotransferase</fullName>
        <ecNumber evidence="5">2.8.2.-</ecNumber>
    </recommendedName>
</protein>
<keyword evidence="3" id="KW-0963">Cytoplasm</keyword>
<organism evidence="7 8">
    <name type="scientific">Pantherophis guttatus</name>
    <name type="common">Corn snake</name>
    <name type="synonym">Elaphe guttata</name>
    <dbReference type="NCBI Taxonomy" id="94885"/>
    <lineage>
        <taxon>Eukaryota</taxon>
        <taxon>Metazoa</taxon>
        <taxon>Chordata</taxon>
        <taxon>Craniata</taxon>
        <taxon>Vertebrata</taxon>
        <taxon>Euteleostomi</taxon>
        <taxon>Lepidosauria</taxon>
        <taxon>Squamata</taxon>
        <taxon>Bifurcata</taxon>
        <taxon>Unidentata</taxon>
        <taxon>Episquamata</taxon>
        <taxon>Toxicofera</taxon>
        <taxon>Serpentes</taxon>
        <taxon>Colubroidea</taxon>
        <taxon>Colubridae</taxon>
        <taxon>Colubrinae</taxon>
        <taxon>Pantherophis</taxon>
    </lineage>
</organism>
<evidence type="ECO:0000256" key="1">
    <source>
        <dbReference type="ARBA" id="ARBA00004496"/>
    </source>
</evidence>
<dbReference type="OrthoDB" id="205623at2759"/>
<accession>A0A6P9C9G4</accession>